<feature type="binding site" evidence="6">
    <location>
        <position position="324"/>
    </location>
    <ligand>
        <name>S-adenosyl-L-methionine</name>
        <dbReference type="ChEBI" id="CHEBI:59789"/>
    </ligand>
</feature>
<evidence type="ECO:0000313" key="9">
    <source>
        <dbReference type="Proteomes" id="UP000287022"/>
    </source>
</evidence>
<dbReference type="STRING" id="1122124.GCA_000423165_01132"/>
<keyword evidence="9" id="KW-1185">Reference proteome</keyword>
<comment type="caution">
    <text evidence="8">The sequence shown here is derived from an EMBL/GenBank/DDBJ whole genome shotgun (WGS) entry which is preliminary data.</text>
</comment>
<dbReference type="PROSITE" id="PS01231">
    <property type="entry name" value="TRMA_2"/>
    <property type="match status" value="1"/>
</dbReference>
<feature type="active site" evidence="7">
    <location>
        <position position="397"/>
    </location>
</feature>
<evidence type="ECO:0000256" key="6">
    <source>
        <dbReference type="PROSITE-ProRule" id="PRU01024"/>
    </source>
</evidence>
<dbReference type="InterPro" id="IPR030390">
    <property type="entry name" value="MeTrfase_TrmA_AS"/>
</dbReference>
<evidence type="ECO:0000256" key="5">
    <source>
        <dbReference type="ARBA" id="ARBA00023014"/>
    </source>
</evidence>
<dbReference type="Proteomes" id="UP000287022">
    <property type="component" value="Unassembled WGS sequence"/>
</dbReference>
<evidence type="ECO:0000256" key="7">
    <source>
        <dbReference type="PROSITE-ProRule" id="PRU10015"/>
    </source>
</evidence>
<evidence type="ECO:0000256" key="4">
    <source>
        <dbReference type="ARBA" id="ARBA00022691"/>
    </source>
</evidence>
<evidence type="ECO:0000313" key="8">
    <source>
        <dbReference type="EMBL" id="RUO74029.1"/>
    </source>
</evidence>
<keyword evidence="1" id="KW-0479">Metal-binding</keyword>
<dbReference type="Gene3D" id="2.40.50.1070">
    <property type="match status" value="1"/>
</dbReference>
<dbReference type="RefSeq" id="WP_026862104.1">
    <property type="nucleotide sequence ID" value="NZ_PIQE01000001.1"/>
</dbReference>
<dbReference type="PROSITE" id="PS51687">
    <property type="entry name" value="SAM_MT_RNA_M5U"/>
    <property type="match status" value="1"/>
</dbReference>
<organism evidence="8 9">
    <name type="scientific">Pseudidiomarina sediminum</name>
    <dbReference type="NCBI Taxonomy" id="431675"/>
    <lineage>
        <taxon>Bacteria</taxon>
        <taxon>Pseudomonadati</taxon>
        <taxon>Pseudomonadota</taxon>
        <taxon>Gammaproteobacteria</taxon>
        <taxon>Alteromonadales</taxon>
        <taxon>Idiomarinaceae</taxon>
        <taxon>Pseudidiomarina</taxon>
    </lineage>
</organism>
<feature type="binding site" evidence="6">
    <location>
        <position position="303"/>
    </location>
    <ligand>
        <name>S-adenosyl-L-methionine</name>
        <dbReference type="ChEBI" id="CHEBI:59789"/>
    </ligand>
</feature>
<keyword evidence="2 6" id="KW-0489">Methyltransferase</keyword>
<dbReference type="Gene3D" id="3.40.50.150">
    <property type="entry name" value="Vaccinia Virus protein VP39"/>
    <property type="match status" value="1"/>
</dbReference>
<dbReference type="GO" id="GO:0070475">
    <property type="term" value="P:rRNA base methylation"/>
    <property type="evidence" value="ECO:0007669"/>
    <property type="project" value="TreeGrafter"/>
</dbReference>
<dbReference type="EMBL" id="PIQE01000001">
    <property type="protein sequence ID" value="RUO74029.1"/>
    <property type="molecule type" value="Genomic_DNA"/>
</dbReference>
<dbReference type="PANTHER" id="PTHR11061">
    <property type="entry name" value="RNA M5U METHYLTRANSFERASE"/>
    <property type="match status" value="1"/>
</dbReference>
<accession>A0A432Z817</accession>
<dbReference type="Gene3D" id="2.40.50.140">
    <property type="entry name" value="Nucleic acid-binding proteins"/>
    <property type="match status" value="1"/>
</dbReference>
<keyword evidence="1" id="KW-0408">Iron</keyword>
<gene>
    <name evidence="8" type="ORF">CWI80_01315</name>
</gene>
<sequence length="441" mass="49406">MARFYRPQKHTPKAAVELAEQRVVGLDHQGRGVVRTPKGVRFVAGALPDEVIRMRLQGKYDAQLLAVTTPAPTRQTPACPYYERCGGCDMQHYALEAQREHKQRVVHELLQKFAQLAPQQWLAPLTADAWRYRRRLRLACHWDSKRQRFTLGLREAQSKRIVAVDDCLVASTTLTELLAPLRTLLPQLDLVRELGHVELLQTEQRIVVLRLGQWPSADDVQQLLNFAQQQQLQVWLHCGTQAPQPLLAEGETAVVPHYQSADVSLAFQPGDFLQAHGALNPMMVAQALEWLALTPGEQVLELYAGSGNFTLPMARQGAQVTAIEGVASMVERLQQNAQAQNVSVRGYHADLEQPWQDYAWAQTGYSKVLLDPARAGAAHAITEVVKLQPQRVVYVSCAPDTLARDAAVLAAHGYVLKQAQVIDMFPQTHHIECLTWFEREA</sequence>
<dbReference type="InterPro" id="IPR029063">
    <property type="entry name" value="SAM-dependent_MTases_sf"/>
</dbReference>
<dbReference type="SUPFAM" id="SSF50249">
    <property type="entry name" value="Nucleic acid-binding proteins"/>
    <property type="match status" value="1"/>
</dbReference>
<dbReference type="AlphaFoldDB" id="A0A432Z817"/>
<feature type="binding site" evidence="6">
    <location>
        <position position="274"/>
    </location>
    <ligand>
        <name>S-adenosyl-L-methionine</name>
        <dbReference type="ChEBI" id="CHEBI:59789"/>
    </ligand>
</feature>
<dbReference type="GO" id="GO:0070041">
    <property type="term" value="F:rRNA (uridine-C5-)-methyltransferase activity"/>
    <property type="evidence" value="ECO:0007669"/>
    <property type="project" value="TreeGrafter"/>
</dbReference>
<keyword evidence="1" id="KW-0004">4Fe-4S</keyword>
<name>A0A432Z817_9GAMM</name>
<evidence type="ECO:0000256" key="1">
    <source>
        <dbReference type="ARBA" id="ARBA00022485"/>
    </source>
</evidence>
<dbReference type="Pfam" id="PF05958">
    <property type="entry name" value="tRNA_U5-meth_tr"/>
    <property type="match status" value="2"/>
</dbReference>
<evidence type="ECO:0000256" key="2">
    <source>
        <dbReference type="ARBA" id="ARBA00022603"/>
    </source>
</evidence>
<dbReference type="InterPro" id="IPR030391">
    <property type="entry name" value="MeTrfase_TrmA_CS"/>
</dbReference>
<protein>
    <submittedName>
        <fullName evidence="8">23S rRNA (Uracil(1939)-C(5))-methyltransferase RlmD</fullName>
    </submittedName>
</protein>
<dbReference type="SUPFAM" id="SSF53335">
    <property type="entry name" value="S-adenosyl-L-methionine-dependent methyltransferases"/>
    <property type="match status" value="1"/>
</dbReference>
<dbReference type="CDD" id="cd02440">
    <property type="entry name" value="AdoMet_MTases"/>
    <property type="match status" value="1"/>
</dbReference>
<feature type="binding site" evidence="6">
    <location>
        <position position="371"/>
    </location>
    <ligand>
        <name>S-adenosyl-L-methionine</name>
        <dbReference type="ChEBI" id="CHEBI:59789"/>
    </ligand>
</feature>
<evidence type="ECO:0000256" key="3">
    <source>
        <dbReference type="ARBA" id="ARBA00022679"/>
    </source>
</evidence>
<keyword evidence="5" id="KW-0411">Iron-sulfur</keyword>
<dbReference type="PANTHER" id="PTHR11061:SF49">
    <property type="entry name" value="23S RRNA (URACIL(1939)-C(5))-METHYLTRANSFERASE RLMD"/>
    <property type="match status" value="1"/>
</dbReference>
<proteinExistence type="inferred from homology"/>
<keyword evidence="4 6" id="KW-0949">S-adenosyl-L-methionine</keyword>
<dbReference type="PROSITE" id="PS01230">
    <property type="entry name" value="TRMA_1"/>
    <property type="match status" value="1"/>
</dbReference>
<dbReference type="GO" id="GO:0051539">
    <property type="term" value="F:4 iron, 4 sulfur cluster binding"/>
    <property type="evidence" value="ECO:0007669"/>
    <property type="project" value="UniProtKB-KW"/>
</dbReference>
<comment type="similarity">
    <text evidence="6">Belongs to the class I-like SAM-binding methyltransferase superfamily. RNA M5U methyltransferase family.</text>
</comment>
<dbReference type="InterPro" id="IPR012340">
    <property type="entry name" value="NA-bd_OB-fold"/>
</dbReference>
<reference evidence="9" key="1">
    <citation type="journal article" date="2018" name="Front. Microbiol.">
        <title>Genome-Based Analysis Reveals the Taxonomy and Diversity of the Family Idiomarinaceae.</title>
        <authorList>
            <person name="Liu Y."/>
            <person name="Lai Q."/>
            <person name="Shao Z."/>
        </authorList>
    </citation>
    <scope>NUCLEOTIDE SEQUENCE [LARGE SCALE GENOMIC DNA]</scope>
    <source>
        <strain evidence="9">c121</strain>
    </source>
</reference>
<dbReference type="NCBIfam" id="TIGR00479">
    <property type="entry name" value="rumA"/>
    <property type="match status" value="1"/>
</dbReference>
<feature type="active site" description="Nucleophile" evidence="6">
    <location>
        <position position="397"/>
    </location>
</feature>
<dbReference type="InterPro" id="IPR010280">
    <property type="entry name" value="U5_MeTrfase_fam"/>
</dbReference>
<keyword evidence="3 6" id="KW-0808">Transferase</keyword>